<evidence type="ECO:0000256" key="1">
    <source>
        <dbReference type="SAM" id="Phobius"/>
    </source>
</evidence>
<feature type="transmembrane region" description="Helical" evidence="1">
    <location>
        <begin position="153"/>
        <end position="179"/>
    </location>
</feature>
<evidence type="ECO:0000313" key="2">
    <source>
        <dbReference type="EMBL" id="SEN88119.1"/>
    </source>
</evidence>
<feature type="transmembrane region" description="Helical" evidence="1">
    <location>
        <begin position="237"/>
        <end position="258"/>
    </location>
</feature>
<keyword evidence="1" id="KW-0812">Transmembrane</keyword>
<evidence type="ECO:0000313" key="3">
    <source>
        <dbReference type="Proteomes" id="UP000199300"/>
    </source>
</evidence>
<feature type="transmembrane region" description="Helical" evidence="1">
    <location>
        <begin position="286"/>
        <end position="308"/>
    </location>
</feature>
<feature type="transmembrane region" description="Helical" evidence="1">
    <location>
        <begin position="209"/>
        <end position="230"/>
    </location>
</feature>
<organism evidence="2 3">
    <name type="scientific">Amphibacillus marinus</name>
    <dbReference type="NCBI Taxonomy" id="872970"/>
    <lineage>
        <taxon>Bacteria</taxon>
        <taxon>Bacillati</taxon>
        <taxon>Bacillota</taxon>
        <taxon>Bacilli</taxon>
        <taxon>Bacillales</taxon>
        <taxon>Bacillaceae</taxon>
        <taxon>Amphibacillus</taxon>
    </lineage>
</organism>
<dbReference type="PANTHER" id="PTHR37305:SF1">
    <property type="entry name" value="MEMBRANE PROTEIN"/>
    <property type="match status" value="1"/>
</dbReference>
<feature type="transmembrane region" description="Helical" evidence="1">
    <location>
        <begin position="20"/>
        <end position="40"/>
    </location>
</feature>
<feature type="transmembrane region" description="Helical" evidence="1">
    <location>
        <begin position="109"/>
        <end position="132"/>
    </location>
</feature>
<dbReference type="AlphaFoldDB" id="A0A1H8K501"/>
<name>A0A1H8K501_9BACI</name>
<protein>
    <submittedName>
        <fullName evidence="2">ABC-2 type transport system permease protein</fullName>
    </submittedName>
</protein>
<gene>
    <name evidence="2" type="ORF">SAMN04488134_102179</name>
</gene>
<dbReference type="PANTHER" id="PTHR37305">
    <property type="entry name" value="INTEGRAL MEMBRANE PROTEIN-RELATED"/>
    <property type="match status" value="1"/>
</dbReference>
<dbReference type="OrthoDB" id="8613028at2"/>
<reference evidence="2 3" key="1">
    <citation type="submission" date="2016-10" db="EMBL/GenBank/DDBJ databases">
        <authorList>
            <person name="de Groot N.N."/>
        </authorList>
    </citation>
    <scope>NUCLEOTIDE SEQUENCE [LARGE SCALE GENOMIC DNA]</scope>
    <source>
        <strain evidence="2 3">CGMCC 1.10434</strain>
    </source>
</reference>
<dbReference type="EMBL" id="FODJ01000002">
    <property type="protein sequence ID" value="SEN88119.1"/>
    <property type="molecule type" value="Genomic_DNA"/>
</dbReference>
<proteinExistence type="predicted"/>
<dbReference type="RefSeq" id="WP_091495365.1">
    <property type="nucleotide sequence ID" value="NZ_FODJ01000002.1"/>
</dbReference>
<keyword evidence="1" id="KW-1133">Transmembrane helix</keyword>
<dbReference type="Pfam" id="PF12679">
    <property type="entry name" value="ABC2_membrane_2"/>
    <property type="match status" value="1"/>
</dbReference>
<dbReference type="Proteomes" id="UP000199300">
    <property type="component" value="Unassembled WGS sequence"/>
</dbReference>
<accession>A0A1H8K501</accession>
<sequence>MLKLIFNEWEKIMRKKATYVMIGMTILAVIILSGGLKYIAGQYDTQDDNWQAVLEEENTYYQESLSTLENNQMQTYYERNIAINTYRLENNIPPDSEDNIWTVVEESRAIISLVGLFTIVVASGIVASEFSTGTIKLLLIRPISRVKILLSKYLTVILFSLFLLSITFGLAAIAGLILFGTAPEEAVHLAYQNGQVVERALGLHLMGSYLLYSIDILMLTTMAFMISSVFRNSSLAVGISIFLLTIGGTAANILSFYFDWAKYILFLNTDLTVYFDGMPNIEGMTLTFSIVMLLLYFVLFHLLAFFFFNKRDVAA</sequence>
<dbReference type="STRING" id="872970.SAMN04488134_102179"/>
<keyword evidence="1" id="KW-0472">Membrane</keyword>
<dbReference type="GO" id="GO:0005886">
    <property type="term" value="C:plasma membrane"/>
    <property type="evidence" value="ECO:0007669"/>
    <property type="project" value="UniProtKB-SubCell"/>
</dbReference>
<dbReference type="GO" id="GO:0140359">
    <property type="term" value="F:ABC-type transporter activity"/>
    <property type="evidence" value="ECO:0007669"/>
    <property type="project" value="InterPro"/>
</dbReference>
<keyword evidence="3" id="KW-1185">Reference proteome</keyword>